<keyword evidence="2" id="KW-0472">Membrane</keyword>
<feature type="compositionally biased region" description="Gly residues" evidence="1">
    <location>
        <begin position="188"/>
        <end position="202"/>
    </location>
</feature>
<feature type="region of interest" description="Disordered" evidence="1">
    <location>
        <begin position="1"/>
        <end position="209"/>
    </location>
</feature>
<feature type="compositionally biased region" description="Basic and acidic residues" evidence="1">
    <location>
        <begin position="37"/>
        <end position="47"/>
    </location>
</feature>
<feature type="transmembrane region" description="Helical" evidence="2">
    <location>
        <begin position="228"/>
        <end position="245"/>
    </location>
</feature>
<accession>A0ABT7M2W2</accession>
<feature type="transmembrane region" description="Helical" evidence="2">
    <location>
        <begin position="265"/>
        <end position="286"/>
    </location>
</feature>
<keyword evidence="2" id="KW-1133">Transmembrane helix</keyword>
<dbReference type="Proteomes" id="UP001231924">
    <property type="component" value="Unassembled WGS sequence"/>
</dbReference>
<evidence type="ECO:0000313" key="3">
    <source>
        <dbReference type="EMBL" id="MDL5155000.1"/>
    </source>
</evidence>
<feature type="transmembrane region" description="Helical" evidence="2">
    <location>
        <begin position="295"/>
        <end position="314"/>
    </location>
</feature>
<evidence type="ECO:0000256" key="2">
    <source>
        <dbReference type="SAM" id="Phobius"/>
    </source>
</evidence>
<gene>
    <name evidence="3" type="ORF">QRT03_03450</name>
</gene>
<comment type="caution">
    <text evidence="3">The sequence shown here is derived from an EMBL/GenBank/DDBJ whole genome shotgun (WGS) entry which is preliminary data.</text>
</comment>
<protein>
    <submittedName>
        <fullName evidence="3">Uncharacterized protein</fullName>
    </submittedName>
</protein>
<keyword evidence="4" id="KW-1185">Reference proteome</keyword>
<sequence length="315" mass="32135">MSMPAQDSQQARHRATGGRGYGREAGEPGVPSTYTPPRREGGRHRAPDAAPSTEFANVPMQQRGSLDSPPSGFRRLPPAFPTTGAVPAQAPPGGTRPTSDVGAASRPPESPAEDARHGSGGTPLTSDAGRSPRPPEAPTEDEPVTTPVRRTDLDRARRRADHAAVPRQRPAADSSLRALSVRPTSGRVGPGAFGTGSYGSTGVGPARARTPVAARQPLPWERRLEGRTGLVGTVVGAIGVLIGLAPWSGLLPRVMPADALGSTPLFNLVGALFGVAALGIGAFAMFRADGVGRGLYLGVGAACLGAAAVVVGLTV</sequence>
<dbReference type="EMBL" id="JASVWF010000001">
    <property type="protein sequence ID" value="MDL5155000.1"/>
    <property type="molecule type" value="Genomic_DNA"/>
</dbReference>
<name>A0ABT7M2W2_9PSEU</name>
<evidence type="ECO:0000256" key="1">
    <source>
        <dbReference type="SAM" id="MobiDB-lite"/>
    </source>
</evidence>
<keyword evidence="2" id="KW-0812">Transmembrane</keyword>
<reference evidence="3 4" key="1">
    <citation type="submission" date="2023-06" db="EMBL/GenBank/DDBJ databases">
        <title>Actinomycetospora Odt1-22.</title>
        <authorList>
            <person name="Supong K."/>
        </authorList>
    </citation>
    <scope>NUCLEOTIDE SEQUENCE [LARGE SCALE GENOMIC DNA]</scope>
    <source>
        <strain evidence="3 4">Odt1-22</strain>
    </source>
</reference>
<organism evidence="3 4">
    <name type="scientific">Actinomycetospora termitidis</name>
    <dbReference type="NCBI Taxonomy" id="3053470"/>
    <lineage>
        <taxon>Bacteria</taxon>
        <taxon>Bacillati</taxon>
        <taxon>Actinomycetota</taxon>
        <taxon>Actinomycetes</taxon>
        <taxon>Pseudonocardiales</taxon>
        <taxon>Pseudonocardiaceae</taxon>
        <taxon>Actinomycetospora</taxon>
    </lineage>
</organism>
<dbReference type="RefSeq" id="WP_286051092.1">
    <property type="nucleotide sequence ID" value="NZ_JASVWF010000001.1"/>
</dbReference>
<proteinExistence type="predicted"/>
<evidence type="ECO:0000313" key="4">
    <source>
        <dbReference type="Proteomes" id="UP001231924"/>
    </source>
</evidence>